<evidence type="ECO:0000313" key="1">
    <source>
        <dbReference type="EMBL" id="KAL0070364.1"/>
    </source>
</evidence>
<reference evidence="1 2" key="1">
    <citation type="submission" date="2024-05" db="EMBL/GenBank/DDBJ databases">
        <title>A draft genome resource for the thread blight pathogen Marasmius tenuissimus strain MS-2.</title>
        <authorList>
            <person name="Yulfo-Soto G.E."/>
            <person name="Baruah I.K."/>
            <person name="Amoako-Attah I."/>
            <person name="Bukari Y."/>
            <person name="Meinhardt L.W."/>
            <person name="Bailey B.A."/>
            <person name="Cohen S.P."/>
        </authorList>
    </citation>
    <scope>NUCLEOTIDE SEQUENCE [LARGE SCALE GENOMIC DNA]</scope>
    <source>
        <strain evidence="1 2">MS-2</strain>
    </source>
</reference>
<accession>A0ABR3AAG8</accession>
<gene>
    <name evidence="1" type="ORF">AAF712_002554</name>
</gene>
<evidence type="ECO:0000313" key="2">
    <source>
        <dbReference type="Proteomes" id="UP001437256"/>
    </source>
</evidence>
<name>A0ABR3AAG8_9AGAR</name>
<organism evidence="1 2">
    <name type="scientific">Marasmius tenuissimus</name>
    <dbReference type="NCBI Taxonomy" id="585030"/>
    <lineage>
        <taxon>Eukaryota</taxon>
        <taxon>Fungi</taxon>
        <taxon>Dikarya</taxon>
        <taxon>Basidiomycota</taxon>
        <taxon>Agaricomycotina</taxon>
        <taxon>Agaricomycetes</taxon>
        <taxon>Agaricomycetidae</taxon>
        <taxon>Agaricales</taxon>
        <taxon>Marasmiineae</taxon>
        <taxon>Marasmiaceae</taxon>
        <taxon>Marasmius</taxon>
    </lineage>
</organism>
<dbReference type="Proteomes" id="UP001437256">
    <property type="component" value="Unassembled WGS sequence"/>
</dbReference>
<proteinExistence type="predicted"/>
<dbReference type="EMBL" id="JBBXMP010000007">
    <property type="protein sequence ID" value="KAL0070364.1"/>
    <property type="molecule type" value="Genomic_DNA"/>
</dbReference>
<comment type="caution">
    <text evidence="1">The sequence shown here is derived from an EMBL/GenBank/DDBJ whole genome shotgun (WGS) entry which is preliminary data.</text>
</comment>
<protein>
    <submittedName>
        <fullName evidence="1">Uncharacterized protein</fullName>
    </submittedName>
</protein>
<sequence length="297" mass="34583">MSYNNVPPYSVALRAHVPLPHITSHFDQPSSLFDPDFIQFFNCSDVPTPPTEEYVVFTSQVDFMDRTFSQYRLDLDEIKLKTDDFFPSSVDLHPGYPVKAFCPTDEAPRGILVSEYNLHQWAEGSTAESNVGFAYNGRVKCPFAIPYDYCITSPVTLGDEKILLPFSIRIWRRDPFLTLREIRLFIQQNRQFYLPSRYCTTKEPFTLSTFQKLCRPFKVDERGTLIHKATGFEVVMGSASTIYEQGITHVFNLYGQYWHHLTPFRLNGMVTDYLKRWVVDGEFLAEYWLERLLRSSD</sequence>
<keyword evidence="2" id="KW-1185">Reference proteome</keyword>